<dbReference type="InterPro" id="IPR010982">
    <property type="entry name" value="Lambda_DNA-bd_dom_sf"/>
</dbReference>
<dbReference type="InterPro" id="IPR001387">
    <property type="entry name" value="Cro/C1-type_HTH"/>
</dbReference>
<feature type="domain" description="HTH cro/C1-type" evidence="4">
    <location>
        <begin position="6"/>
        <end position="59"/>
    </location>
</feature>
<keyword evidence="6" id="KW-1185">Reference proteome</keyword>
<dbReference type="PROSITE" id="PS50943">
    <property type="entry name" value="HTH_CROC1"/>
    <property type="match status" value="1"/>
</dbReference>
<dbReference type="GO" id="GO:0003677">
    <property type="term" value="F:DNA binding"/>
    <property type="evidence" value="ECO:0007669"/>
    <property type="project" value="UniProtKB-KW"/>
</dbReference>
<dbReference type="InterPro" id="IPR015927">
    <property type="entry name" value="Peptidase_S24_S26A/B/C"/>
</dbReference>
<dbReference type="Gene3D" id="2.10.109.10">
    <property type="entry name" value="Umud Fragment, subunit A"/>
    <property type="match status" value="1"/>
</dbReference>
<dbReference type="PANTHER" id="PTHR40661:SF1">
    <property type="entry name" value="HTH CRO_C1-TYPE DOMAIN-CONTAINING PROTEIN"/>
    <property type="match status" value="1"/>
</dbReference>
<gene>
    <name evidence="5" type="ORF">GHI93_08250</name>
</gene>
<evidence type="ECO:0000313" key="5">
    <source>
        <dbReference type="EMBL" id="MQW39916.1"/>
    </source>
</evidence>
<dbReference type="RefSeq" id="WP_153496579.1">
    <property type="nucleotide sequence ID" value="NZ_CAXYUY010000026.1"/>
</dbReference>
<evidence type="ECO:0000256" key="1">
    <source>
        <dbReference type="ARBA" id="ARBA00023015"/>
    </source>
</evidence>
<evidence type="ECO:0000313" key="6">
    <source>
        <dbReference type="Proteomes" id="UP000439550"/>
    </source>
</evidence>
<proteinExistence type="predicted"/>
<comment type="caution">
    <text evidence="5">The sequence shown here is derived from an EMBL/GenBank/DDBJ whole genome shotgun (WGS) entry which is preliminary data.</text>
</comment>
<dbReference type="Gene3D" id="1.10.260.40">
    <property type="entry name" value="lambda repressor-like DNA-binding domains"/>
    <property type="match status" value="1"/>
</dbReference>
<accession>A0A7X1ZAT3</accession>
<dbReference type="Pfam" id="PF01381">
    <property type="entry name" value="HTH_3"/>
    <property type="match status" value="1"/>
</dbReference>
<dbReference type="CDD" id="cd00093">
    <property type="entry name" value="HTH_XRE"/>
    <property type="match status" value="1"/>
</dbReference>
<dbReference type="SMART" id="SM00530">
    <property type="entry name" value="HTH_XRE"/>
    <property type="match status" value="1"/>
</dbReference>
<dbReference type="PANTHER" id="PTHR40661">
    <property type="match status" value="1"/>
</dbReference>
<dbReference type="SUPFAM" id="SSF51306">
    <property type="entry name" value="LexA/Signal peptidase"/>
    <property type="match status" value="1"/>
</dbReference>
<evidence type="ECO:0000259" key="4">
    <source>
        <dbReference type="PROSITE" id="PS50943"/>
    </source>
</evidence>
<dbReference type="Pfam" id="PF00717">
    <property type="entry name" value="Peptidase_S24"/>
    <property type="match status" value="1"/>
</dbReference>
<dbReference type="InterPro" id="IPR036286">
    <property type="entry name" value="LexA/Signal_pep-like_sf"/>
</dbReference>
<dbReference type="CDD" id="cd06529">
    <property type="entry name" value="S24_LexA-like"/>
    <property type="match status" value="1"/>
</dbReference>
<sequence>MKNQQLRDLRQQRQMTQKELADALDVSLVSYSNWERGTKSPSEENIHKLAHFFQVPTYLFEEREAQEGELIHHYQQLSQVRKKKVVNFAKGQVKEQKESIISIQNTHAYNMVKVYEGLSAGNGFGVIGDGSFDVVITDKELPTYDIAAWIRGDSMEPQFKDWSVALIRETGFDYDGAIYAVYVQEANVTYIKKVFVEKDGLRLESLNKKYPDRFVSLEDNPIIIGKIVGHFVPIND</sequence>
<organism evidence="5 6">
    <name type="scientific">Lactococcus hircilactis</name>
    <dbReference type="NCBI Taxonomy" id="1494462"/>
    <lineage>
        <taxon>Bacteria</taxon>
        <taxon>Bacillati</taxon>
        <taxon>Bacillota</taxon>
        <taxon>Bacilli</taxon>
        <taxon>Lactobacillales</taxon>
        <taxon>Streptococcaceae</taxon>
        <taxon>Lactococcus</taxon>
    </lineage>
</organism>
<evidence type="ECO:0000256" key="3">
    <source>
        <dbReference type="ARBA" id="ARBA00023163"/>
    </source>
</evidence>
<dbReference type="SUPFAM" id="SSF47413">
    <property type="entry name" value="lambda repressor-like DNA-binding domains"/>
    <property type="match status" value="1"/>
</dbReference>
<dbReference type="InterPro" id="IPR039418">
    <property type="entry name" value="LexA-like"/>
</dbReference>
<keyword evidence="1" id="KW-0805">Transcription regulation</keyword>
<dbReference type="AlphaFoldDB" id="A0A7X1ZAT3"/>
<keyword evidence="3" id="KW-0804">Transcription</keyword>
<evidence type="ECO:0000256" key="2">
    <source>
        <dbReference type="ARBA" id="ARBA00023125"/>
    </source>
</evidence>
<reference evidence="5 6" key="1">
    <citation type="submission" date="2019-10" db="EMBL/GenBank/DDBJ databases">
        <authorList>
            <person name="Dong K."/>
        </authorList>
    </citation>
    <scope>NUCLEOTIDE SEQUENCE [LARGE SCALE GENOMIC DNA]</scope>
    <source>
        <strain evidence="5 6">DSM 28960</strain>
    </source>
</reference>
<name>A0A7X1ZAT3_9LACT</name>
<dbReference type="OrthoDB" id="2475196at2"/>
<dbReference type="EMBL" id="WITJ01000010">
    <property type="protein sequence ID" value="MQW39916.1"/>
    <property type="molecule type" value="Genomic_DNA"/>
</dbReference>
<dbReference type="Proteomes" id="UP000439550">
    <property type="component" value="Unassembled WGS sequence"/>
</dbReference>
<keyword evidence="2" id="KW-0238">DNA-binding</keyword>
<protein>
    <submittedName>
        <fullName evidence="5">Helix-turn-helix domain-containing protein</fullName>
    </submittedName>
</protein>